<comment type="caution">
    <text evidence="1">The sequence shown here is derived from an EMBL/GenBank/DDBJ whole genome shotgun (WGS) entry which is preliminary data.</text>
</comment>
<organism evidence="1 2">
    <name type="scientific">Nannocystis pusilla</name>
    <dbReference type="NCBI Taxonomy" id="889268"/>
    <lineage>
        <taxon>Bacteria</taxon>
        <taxon>Pseudomonadati</taxon>
        <taxon>Myxococcota</taxon>
        <taxon>Polyangia</taxon>
        <taxon>Nannocystales</taxon>
        <taxon>Nannocystaceae</taxon>
        <taxon>Nannocystis</taxon>
    </lineage>
</organism>
<sequence>MRRQTHPRTGLAGVVAVEGAADDQQLTIDFGGTRRVLLARFVTPA</sequence>
<accession>A0A9X3ES02</accession>
<evidence type="ECO:0000313" key="1">
    <source>
        <dbReference type="EMBL" id="MCY1008304.1"/>
    </source>
</evidence>
<dbReference type="Proteomes" id="UP001150924">
    <property type="component" value="Unassembled WGS sequence"/>
</dbReference>
<dbReference type="EMBL" id="JAPNKE010000002">
    <property type="protein sequence ID" value="MCY1008304.1"/>
    <property type="molecule type" value="Genomic_DNA"/>
</dbReference>
<evidence type="ECO:0000313" key="2">
    <source>
        <dbReference type="Proteomes" id="UP001150924"/>
    </source>
</evidence>
<dbReference type="AlphaFoldDB" id="A0A9X3ES02"/>
<proteinExistence type="predicted"/>
<dbReference type="RefSeq" id="WP_267770939.1">
    <property type="nucleotide sequence ID" value="NZ_JAPNKE010000002.1"/>
</dbReference>
<keyword evidence="2" id="KW-1185">Reference proteome</keyword>
<gene>
    <name evidence="1" type="ORF">OV079_22635</name>
</gene>
<reference evidence="1" key="1">
    <citation type="submission" date="2022-11" db="EMBL/GenBank/DDBJ databases">
        <title>Minimal conservation of predation-associated metabolite biosynthetic gene clusters underscores biosynthetic potential of Myxococcota including descriptions for ten novel species: Archangium lansinium sp. nov., Myxococcus landrumus sp. nov., Nannocystis bai.</title>
        <authorList>
            <person name="Ahearne A."/>
            <person name="Stevens C."/>
            <person name="Phillips K."/>
        </authorList>
    </citation>
    <scope>NUCLEOTIDE SEQUENCE</scope>
    <source>
        <strain evidence="1">Na p29</strain>
    </source>
</reference>
<name>A0A9X3ES02_9BACT</name>
<protein>
    <submittedName>
        <fullName evidence="1">Uncharacterized protein</fullName>
    </submittedName>
</protein>